<proteinExistence type="predicted"/>
<name>A0ABV6ZXX4_9PROT</name>
<dbReference type="RefSeq" id="WP_343164554.1">
    <property type="nucleotide sequence ID" value="NZ_JBHRSV010000016.1"/>
</dbReference>
<accession>A0ABV6ZXX4</accession>
<feature type="transmembrane region" description="Helical" evidence="1">
    <location>
        <begin position="54"/>
        <end position="74"/>
    </location>
</feature>
<evidence type="ECO:0000256" key="1">
    <source>
        <dbReference type="SAM" id="Phobius"/>
    </source>
</evidence>
<keyword evidence="3" id="KW-1185">Reference proteome</keyword>
<keyword evidence="1" id="KW-0472">Membrane</keyword>
<evidence type="ECO:0000313" key="2">
    <source>
        <dbReference type="EMBL" id="MFC2926242.1"/>
    </source>
</evidence>
<reference evidence="3" key="1">
    <citation type="journal article" date="2019" name="Int. J. Syst. Evol. Microbiol.">
        <title>The Global Catalogue of Microorganisms (GCM) 10K type strain sequencing project: providing services to taxonomists for standard genome sequencing and annotation.</title>
        <authorList>
            <consortium name="The Broad Institute Genomics Platform"/>
            <consortium name="The Broad Institute Genome Sequencing Center for Infectious Disease"/>
            <person name="Wu L."/>
            <person name="Ma J."/>
        </authorList>
    </citation>
    <scope>NUCLEOTIDE SEQUENCE [LARGE SCALE GENOMIC DNA]</scope>
    <source>
        <strain evidence="3">KCTC 52487</strain>
    </source>
</reference>
<keyword evidence="1" id="KW-0812">Transmembrane</keyword>
<dbReference type="EMBL" id="JBHRSV010000016">
    <property type="protein sequence ID" value="MFC2926242.1"/>
    <property type="molecule type" value="Genomic_DNA"/>
</dbReference>
<organism evidence="2 3">
    <name type="scientific">Hyphobacterium vulgare</name>
    <dbReference type="NCBI Taxonomy" id="1736751"/>
    <lineage>
        <taxon>Bacteria</taxon>
        <taxon>Pseudomonadati</taxon>
        <taxon>Pseudomonadota</taxon>
        <taxon>Alphaproteobacteria</taxon>
        <taxon>Maricaulales</taxon>
        <taxon>Maricaulaceae</taxon>
        <taxon>Hyphobacterium</taxon>
    </lineage>
</organism>
<dbReference type="Proteomes" id="UP001595379">
    <property type="component" value="Unassembled WGS sequence"/>
</dbReference>
<evidence type="ECO:0000313" key="3">
    <source>
        <dbReference type="Proteomes" id="UP001595379"/>
    </source>
</evidence>
<comment type="caution">
    <text evidence="2">The sequence shown here is derived from an EMBL/GenBank/DDBJ whole genome shotgun (WGS) entry which is preliminary data.</text>
</comment>
<feature type="transmembrane region" description="Helical" evidence="1">
    <location>
        <begin position="28"/>
        <end position="48"/>
    </location>
</feature>
<keyword evidence="1" id="KW-1133">Transmembrane helix</keyword>
<gene>
    <name evidence="2" type="ORF">ACFOOR_08995</name>
</gene>
<sequence length="86" mass="9159">MAADSRRFFSSNTCRDAEHYPDFSWSRVLSSLLGAVVLVIASLVLGRIEAVGGIAVLLLLVGVVWTGLSLRVLAIKLTTGKDRSAA</sequence>
<protein>
    <submittedName>
        <fullName evidence="2">Uncharacterized protein</fullName>
    </submittedName>
</protein>